<dbReference type="GO" id="GO:0044781">
    <property type="term" value="P:bacterial-type flagellum organization"/>
    <property type="evidence" value="ECO:0007669"/>
    <property type="project" value="UniProtKB-KW"/>
</dbReference>
<feature type="compositionally biased region" description="Basic and acidic residues" evidence="11">
    <location>
        <begin position="105"/>
        <end position="120"/>
    </location>
</feature>
<evidence type="ECO:0000256" key="1">
    <source>
        <dbReference type="ARBA" id="ARBA00004413"/>
    </source>
</evidence>
<dbReference type="Gene3D" id="1.10.287.1700">
    <property type="match status" value="1"/>
</dbReference>
<dbReference type="GO" id="GO:0006935">
    <property type="term" value="P:chemotaxis"/>
    <property type="evidence" value="ECO:0007669"/>
    <property type="project" value="UniProtKB-KW"/>
</dbReference>
<evidence type="ECO:0000256" key="2">
    <source>
        <dbReference type="ARBA" id="ARBA00010004"/>
    </source>
</evidence>
<dbReference type="EMBL" id="FOVR01000007">
    <property type="protein sequence ID" value="SFO51884.1"/>
    <property type="molecule type" value="Genomic_DNA"/>
</dbReference>
<evidence type="ECO:0000256" key="3">
    <source>
        <dbReference type="ARBA" id="ARBA00020392"/>
    </source>
</evidence>
<feature type="region of interest" description="Disordered" evidence="11">
    <location>
        <begin position="105"/>
        <end position="137"/>
    </location>
</feature>
<keyword evidence="7" id="KW-1005">Bacterial flagellum biogenesis</keyword>
<dbReference type="InterPro" id="IPR053716">
    <property type="entry name" value="Flag_assembly_chemotaxis_eff"/>
</dbReference>
<accession>A0A1I5HU59</accession>
<evidence type="ECO:0000256" key="10">
    <source>
        <dbReference type="ARBA" id="ARBA00023225"/>
    </source>
</evidence>
<sequence>MKSRESLIRLKRFQVDEKRRQVGQIELMVTEFEGMIRDLDAQIAFEEEKAGISDIAHFAYPTFAKAAIQRKENLQVSIDDLNEQLERAQDQLREAVAEMKKVEMLEERDHHREQAARDQAEQDELDDFAMIGHRRGH</sequence>
<keyword evidence="9" id="KW-0472">Membrane</keyword>
<keyword evidence="6" id="KW-0145">Chemotaxis</keyword>
<keyword evidence="5" id="KW-1003">Cell membrane</keyword>
<name>A0A1I5HU59_9HYPH</name>
<keyword evidence="4" id="KW-0813">Transport</keyword>
<evidence type="ECO:0000256" key="4">
    <source>
        <dbReference type="ARBA" id="ARBA00022448"/>
    </source>
</evidence>
<evidence type="ECO:0000313" key="12">
    <source>
        <dbReference type="EMBL" id="SFO51884.1"/>
    </source>
</evidence>
<dbReference type="InterPro" id="IPR012823">
    <property type="entry name" value="Flagell_FliJ"/>
</dbReference>
<evidence type="ECO:0000256" key="9">
    <source>
        <dbReference type="ARBA" id="ARBA00023136"/>
    </source>
</evidence>
<evidence type="ECO:0000256" key="8">
    <source>
        <dbReference type="ARBA" id="ARBA00022927"/>
    </source>
</evidence>
<evidence type="ECO:0000256" key="7">
    <source>
        <dbReference type="ARBA" id="ARBA00022795"/>
    </source>
</evidence>
<keyword evidence="12" id="KW-0966">Cell projection</keyword>
<keyword evidence="12" id="KW-0969">Cilium</keyword>
<dbReference type="Pfam" id="PF02050">
    <property type="entry name" value="FliJ"/>
    <property type="match status" value="1"/>
</dbReference>
<evidence type="ECO:0000256" key="11">
    <source>
        <dbReference type="SAM" id="MobiDB-lite"/>
    </source>
</evidence>
<dbReference type="AlphaFoldDB" id="A0A1I5HU59"/>
<organism evidence="12 13">
    <name type="scientific">Cohaesibacter marisflavi</name>
    <dbReference type="NCBI Taxonomy" id="655353"/>
    <lineage>
        <taxon>Bacteria</taxon>
        <taxon>Pseudomonadati</taxon>
        <taxon>Pseudomonadota</taxon>
        <taxon>Alphaproteobacteria</taxon>
        <taxon>Hyphomicrobiales</taxon>
        <taxon>Cohaesibacteraceae</taxon>
    </lineage>
</organism>
<dbReference type="GO" id="GO:0009288">
    <property type="term" value="C:bacterial-type flagellum"/>
    <property type="evidence" value="ECO:0007669"/>
    <property type="project" value="InterPro"/>
</dbReference>
<dbReference type="Proteomes" id="UP000199236">
    <property type="component" value="Unassembled WGS sequence"/>
</dbReference>
<gene>
    <name evidence="12" type="ORF">SAMN04488056_107137</name>
</gene>
<comment type="subcellular location">
    <subcellularLocation>
        <location evidence="1">Cell membrane</location>
        <topology evidence="1">Peripheral membrane protein</topology>
        <orientation evidence="1">Cytoplasmic side</orientation>
    </subcellularLocation>
</comment>
<evidence type="ECO:0000313" key="13">
    <source>
        <dbReference type="Proteomes" id="UP000199236"/>
    </source>
</evidence>
<dbReference type="STRING" id="655353.SAMN04488056_107137"/>
<evidence type="ECO:0000256" key="5">
    <source>
        <dbReference type="ARBA" id="ARBA00022475"/>
    </source>
</evidence>
<dbReference type="RefSeq" id="WP_090073380.1">
    <property type="nucleotide sequence ID" value="NZ_FOVR01000007.1"/>
</dbReference>
<reference evidence="12 13" key="1">
    <citation type="submission" date="2016-10" db="EMBL/GenBank/DDBJ databases">
        <authorList>
            <person name="de Groot N.N."/>
        </authorList>
    </citation>
    <scope>NUCLEOTIDE SEQUENCE [LARGE SCALE GENOMIC DNA]</scope>
    <source>
        <strain evidence="12 13">CGMCC 1.9157</strain>
    </source>
</reference>
<comment type="similarity">
    <text evidence="2">Belongs to the FliJ family.</text>
</comment>
<dbReference type="GO" id="GO:0005886">
    <property type="term" value="C:plasma membrane"/>
    <property type="evidence" value="ECO:0007669"/>
    <property type="project" value="UniProtKB-SubCell"/>
</dbReference>
<protein>
    <recommendedName>
        <fullName evidence="3">Flagellar FliJ protein</fullName>
    </recommendedName>
</protein>
<dbReference type="NCBIfam" id="TIGR02473">
    <property type="entry name" value="flagell_FliJ"/>
    <property type="match status" value="1"/>
</dbReference>
<dbReference type="GO" id="GO:0071973">
    <property type="term" value="P:bacterial-type flagellum-dependent cell motility"/>
    <property type="evidence" value="ECO:0007669"/>
    <property type="project" value="InterPro"/>
</dbReference>
<dbReference type="GO" id="GO:0015031">
    <property type="term" value="P:protein transport"/>
    <property type="evidence" value="ECO:0007669"/>
    <property type="project" value="UniProtKB-KW"/>
</dbReference>
<keyword evidence="13" id="KW-1185">Reference proteome</keyword>
<dbReference type="OrthoDB" id="7871364at2"/>
<proteinExistence type="inferred from homology"/>
<keyword evidence="10" id="KW-1006">Bacterial flagellum protein export</keyword>
<keyword evidence="8" id="KW-0653">Protein transport</keyword>
<evidence type="ECO:0000256" key="6">
    <source>
        <dbReference type="ARBA" id="ARBA00022500"/>
    </source>
</evidence>
<keyword evidence="12" id="KW-0282">Flagellum</keyword>